<organism evidence="2 3">
    <name type="scientific">Colocasia esculenta</name>
    <name type="common">Wild taro</name>
    <name type="synonym">Arum esculentum</name>
    <dbReference type="NCBI Taxonomy" id="4460"/>
    <lineage>
        <taxon>Eukaryota</taxon>
        <taxon>Viridiplantae</taxon>
        <taxon>Streptophyta</taxon>
        <taxon>Embryophyta</taxon>
        <taxon>Tracheophyta</taxon>
        <taxon>Spermatophyta</taxon>
        <taxon>Magnoliopsida</taxon>
        <taxon>Liliopsida</taxon>
        <taxon>Araceae</taxon>
        <taxon>Aroideae</taxon>
        <taxon>Colocasieae</taxon>
        <taxon>Colocasia</taxon>
    </lineage>
</organism>
<protein>
    <submittedName>
        <fullName evidence="2">Uncharacterized protein</fullName>
    </submittedName>
</protein>
<comment type="caution">
    <text evidence="2">The sequence shown here is derived from an EMBL/GenBank/DDBJ whole genome shotgun (WGS) entry which is preliminary data.</text>
</comment>
<dbReference type="PANTHER" id="PTHR33181">
    <property type="entry name" value="OS01G0778500 PROTEIN"/>
    <property type="match status" value="1"/>
</dbReference>
<accession>A0A843USP9</accession>
<dbReference type="OrthoDB" id="689242at2759"/>
<dbReference type="EMBL" id="NMUH01000915">
    <property type="protein sequence ID" value="MQL86635.1"/>
    <property type="molecule type" value="Genomic_DNA"/>
</dbReference>
<dbReference type="Proteomes" id="UP000652761">
    <property type="component" value="Unassembled WGS sequence"/>
</dbReference>
<proteinExistence type="predicted"/>
<dbReference type="AlphaFoldDB" id="A0A843USP9"/>
<sequence length="195" mass="21705">KEGRAQRGELETKGGGARVGYAAGSAIGTEQRSGYGSRAPDTTGEKRVEILRRSWWSRGGAGSGDAAAESGETCMGWRREEVDISGRLPGIRFFGRKKIRIRVMAWWEKVACPVKRAWVFVAARVKAGRSPGPGIMKLHDDVQTCGYQDVQVMWEMLRTEMELSAHAAKRRRQLWRVLIWSDGRAAAVGQRQPHP</sequence>
<evidence type="ECO:0000313" key="2">
    <source>
        <dbReference type="EMBL" id="MQL86635.1"/>
    </source>
</evidence>
<name>A0A843USP9_COLES</name>
<feature type="compositionally biased region" description="Basic and acidic residues" evidence="1">
    <location>
        <begin position="1"/>
        <end position="12"/>
    </location>
</feature>
<feature type="non-terminal residue" evidence="2">
    <location>
        <position position="195"/>
    </location>
</feature>
<keyword evidence="3" id="KW-1185">Reference proteome</keyword>
<feature type="region of interest" description="Disordered" evidence="1">
    <location>
        <begin position="1"/>
        <end position="25"/>
    </location>
</feature>
<evidence type="ECO:0000256" key="1">
    <source>
        <dbReference type="SAM" id="MobiDB-lite"/>
    </source>
</evidence>
<gene>
    <name evidence="2" type="ORF">Taro_019159</name>
</gene>
<dbReference type="PANTHER" id="PTHR33181:SF19">
    <property type="entry name" value="OS04G0658200 PROTEIN"/>
    <property type="match status" value="1"/>
</dbReference>
<reference evidence="2" key="1">
    <citation type="submission" date="2017-07" db="EMBL/GenBank/DDBJ databases">
        <title>Taro Niue Genome Assembly and Annotation.</title>
        <authorList>
            <person name="Atibalentja N."/>
            <person name="Keating K."/>
            <person name="Fields C.J."/>
        </authorList>
    </citation>
    <scope>NUCLEOTIDE SEQUENCE</scope>
    <source>
        <strain evidence="2">Niue_2</strain>
        <tissue evidence="2">Leaf</tissue>
    </source>
</reference>
<evidence type="ECO:0000313" key="3">
    <source>
        <dbReference type="Proteomes" id="UP000652761"/>
    </source>
</evidence>